<dbReference type="AlphaFoldDB" id="W0DML6"/>
<keyword evidence="4" id="KW-0808">Transferase</keyword>
<dbReference type="Proteomes" id="UP000005289">
    <property type="component" value="Chromosome"/>
</dbReference>
<dbReference type="PANTHER" id="PTHR43080">
    <property type="entry name" value="CBS DOMAIN-CONTAINING PROTEIN CBSX3, MITOCHONDRIAL"/>
    <property type="match status" value="1"/>
</dbReference>
<protein>
    <submittedName>
        <fullName evidence="4">Histidine kinase</fullName>
    </submittedName>
</protein>
<dbReference type="GO" id="GO:0016301">
    <property type="term" value="F:kinase activity"/>
    <property type="evidence" value="ECO:0007669"/>
    <property type="project" value="UniProtKB-KW"/>
</dbReference>
<dbReference type="HOGENOM" id="CLU_040681_9_0_6"/>
<dbReference type="PROSITE" id="PS51371">
    <property type="entry name" value="CBS"/>
    <property type="match status" value="2"/>
</dbReference>
<feature type="domain" description="CBS" evidence="3">
    <location>
        <begin position="97"/>
        <end position="156"/>
    </location>
</feature>
<dbReference type="InterPro" id="IPR000644">
    <property type="entry name" value="CBS_dom"/>
</dbReference>
<dbReference type="InterPro" id="IPR046342">
    <property type="entry name" value="CBS_dom_sf"/>
</dbReference>
<evidence type="ECO:0000256" key="2">
    <source>
        <dbReference type="PROSITE-ProRule" id="PRU00703"/>
    </source>
</evidence>
<sequence length="160" mass="17636">MQVRDLMTRDPVTVGPATSVEALIDLLVDKGINGLPVVDEFGRVLGMVTTGDLIHRVADAHVPSRDSIWRESLYKSVFRHDDSEPNPAEGVTAGAVMSRNPAYVLPSDDMAVAARLLIEHRVKSLPVLDEERLVGMVSRLDLLRCLRAHPGCCNPFKRQD</sequence>
<organism evidence="4 5">
    <name type="scientific">Thioalkalivibrio paradoxus ARh 1</name>
    <dbReference type="NCBI Taxonomy" id="713585"/>
    <lineage>
        <taxon>Bacteria</taxon>
        <taxon>Pseudomonadati</taxon>
        <taxon>Pseudomonadota</taxon>
        <taxon>Gammaproteobacteria</taxon>
        <taxon>Chromatiales</taxon>
        <taxon>Ectothiorhodospiraceae</taxon>
        <taxon>Thioalkalivibrio</taxon>
    </lineage>
</organism>
<gene>
    <name evidence="4" type="ORF">THITH_16750</name>
</gene>
<dbReference type="Gene3D" id="3.10.580.10">
    <property type="entry name" value="CBS-domain"/>
    <property type="match status" value="1"/>
</dbReference>
<name>W0DML6_9GAMM</name>
<dbReference type="STRING" id="713585.THITH_16750"/>
<keyword evidence="1 2" id="KW-0129">CBS domain</keyword>
<dbReference type="OrthoDB" id="9790355at2"/>
<dbReference type="PANTHER" id="PTHR43080:SF26">
    <property type="entry name" value="REGULATORY PROTEIN"/>
    <property type="match status" value="1"/>
</dbReference>
<dbReference type="KEGG" id="tti:THITH_16750"/>
<evidence type="ECO:0000259" key="3">
    <source>
        <dbReference type="PROSITE" id="PS51371"/>
    </source>
</evidence>
<reference evidence="4 5" key="1">
    <citation type="submission" date="2013-12" db="EMBL/GenBank/DDBJ databases">
        <authorList>
            <consortium name="DOE Joint Genome Institute"/>
            <person name="Muyzer G."/>
            <person name="Huntemann M."/>
            <person name="Han J."/>
            <person name="Chen A."/>
            <person name="Kyrpides N."/>
            <person name="Mavromatis K."/>
            <person name="Markowitz V."/>
            <person name="Palaniappan K."/>
            <person name="Ivanova N."/>
            <person name="Schaumberg A."/>
            <person name="Pati A."/>
            <person name="Liolios K."/>
            <person name="Nordberg H.P."/>
            <person name="Cantor M.N."/>
            <person name="Hua S.X."/>
            <person name="Woyke T."/>
        </authorList>
    </citation>
    <scope>NUCLEOTIDE SEQUENCE [LARGE SCALE GENOMIC DNA]</scope>
    <source>
        <strain evidence="4 5">ARh 1</strain>
    </source>
</reference>
<evidence type="ECO:0000313" key="4">
    <source>
        <dbReference type="EMBL" id="AHE99671.1"/>
    </source>
</evidence>
<dbReference type="SUPFAM" id="SSF54631">
    <property type="entry name" value="CBS-domain pair"/>
    <property type="match status" value="1"/>
</dbReference>
<proteinExistence type="predicted"/>
<evidence type="ECO:0000256" key="1">
    <source>
        <dbReference type="ARBA" id="ARBA00023122"/>
    </source>
</evidence>
<keyword evidence="5" id="KW-1185">Reference proteome</keyword>
<dbReference type="CDD" id="cd04586">
    <property type="entry name" value="CBS_pair_BON_assoc"/>
    <property type="match status" value="1"/>
</dbReference>
<dbReference type="SMART" id="SM00116">
    <property type="entry name" value="CBS"/>
    <property type="match status" value="2"/>
</dbReference>
<dbReference type="InterPro" id="IPR051257">
    <property type="entry name" value="Diverse_CBS-Domain"/>
</dbReference>
<dbReference type="EMBL" id="CP007029">
    <property type="protein sequence ID" value="AHE99671.1"/>
    <property type="molecule type" value="Genomic_DNA"/>
</dbReference>
<accession>W0DML6</accession>
<dbReference type="Pfam" id="PF00571">
    <property type="entry name" value="CBS"/>
    <property type="match status" value="2"/>
</dbReference>
<keyword evidence="4" id="KW-0418">Kinase</keyword>
<evidence type="ECO:0000313" key="5">
    <source>
        <dbReference type="Proteomes" id="UP000005289"/>
    </source>
</evidence>
<feature type="domain" description="CBS" evidence="3">
    <location>
        <begin position="7"/>
        <end position="64"/>
    </location>
</feature>